<dbReference type="OMA" id="TSIVWIC"/>
<dbReference type="OrthoDB" id="29773at2759"/>
<reference evidence="8" key="1">
    <citation type="submission" date="2022-10" db="EMBL/GenBank/DDBJ databases">
        <title>Novel sulphate-reducing endosymbionts in the free-living metamonad Anaeramoeba.</title>
        <authorList>
            <person name="Jerlstrom-Hultqvist J."/>
            <person name="Cepicka I."/>
            <person name="Gallot-Lavallee L."/>
            <person name="Salas-Leiva D."/>
            <person name="Curtis B.A."/>
            <person name="Zahonova K."/>
            <person name="Pipaliya S."/>
            <person name="Dacks J."/>
            <person name="Roger A.J."/>
        </authorList>
    </citation>
    <scope>NUCLEOTIDE SEQUENCE</scope>
    <source>
        <strain evidence="8">BMAN</strain>
    </source>
</reference>
<dbReference type="PANTHER" id="PTHR13146">
    <property type="match status" value="1"/>
</dbReference>
<keyword evidence="9" id="KW-1185">Reference proteome</keyword>
<evidence type="ECO:0000256" key="5">
    <source>
        <dbReference type="ARBA" id="ARBA00022989"/>
    </source>
</evidence>
<name>A0A9Q0R7C4_ANAIG</name>
<feature type="transmembrane region" description="Helical" evidence="7">
    <location>
        <begin position="34"/>
        <end position="52"/>
    </location>
</feature>
<feature type="transmembrane region" description="Helical" evidence="7">
    <location>
        <begin position="133"/>
        <end position="152"/>
    </location>
</feature>
<proteinExistence type="inferred from homology"/>
<organism evidence="8 9">
    <name type="scientific">Anaeramoeba ignava</name>
    <name type="common">Anaerobic marine amoeba</name>
    <dbReference type="NCBI Taxonomy" id="1746090"/>
    <lineage>
        <taxon>Eukaryota</taxon>
        <taxon>Metamonada</taxon>
        <taxon>Anaeramoebidae</taxon>
        <taxon>Anaeramoeba</taxon>
    </lineage>
</organism>
<dbReference type="InterPro" id="IPR013936">
    <property type="entry name" value="CRT-like"/>
</dbReference>
<accession>A0A9Q0R7C4</accession>
<keyword evidence="4 7" id="KW-0812">Transmembrane</keyword>
<gene>
    <name evidence="8" type="ORF">M0811_11684</name>
</gene>
<evidence type="ECO:0000256" key="4">
    <source>
        <dbReference type="ARBA" id="ARBA00022692"/>
    </source>
</evidence>
<dbReference type="EMBL" id="JAPDFW010000105">
    <property type="protein sequence ID" value="KAJ5069341.1"/>
    <property type="molecule type" value="Genomic_DNA"/>
</dbReference>
<dbReference type="Pfam" id="PF08627">
    <property type="entry name" value="CRT-like"/>
    <property type="match status" value="1"/>
</dbReference>
<evidence type="ECO:0000256" key="1">
    <source>
        <dbReference type="ARBA" id="ARBA00004141"/>
    </source>
</evidence>
<protein>
    <submittedName>
        <fullName evidence="8">Solute carrier family 35 member f6</fullName>
    </submittedName>
</protein>
<dbReference type="AlphaFoldDB" id="A0A9Q0R7C4"/>
<comment type="caution">
    <text evidence="8">The sequence shown here is derived from an EMBL/GenBank/DDBJ whole genome shotgun (WGS) entry which is preliminary data.</text>
</comment>
<dbReference type="Gene3D" id="1.10.3730.20">
    <property type="match status" value="1"/>
</dbReference>
<evidence type="ECO:0000256" key="7">
    <source>
        <dbReference type="SAM" id="Phobius"/>
    </source>
</evidence>
<feature type="transmembrane region" description="Helical" evidence="7">
    <location>
        <begin position="194"/>
        <end position="213"/>
    </location>
</feature>
<evidence type="ECO:0000313" key="9">
    <source>
        <dbReference type="Proteomes" id="UP001149090"/>
    </source>
</evidence>
<keyword evidence="3" id="KW-0813">Transport</keyword>
<comment type="subcellular location">
    <subcellularLocation>
        <location evidence="1">Membrane</location>
        <topology evidence="1">Multi-pass membrane protein</topology>
    </subcellularLocation>
</comment>
<sequence length="355" mass="40247">MLISGTVNTITKKAAFESRAKGLSDSKHKFSKPFFLSLIMFMGETLCIFFYLRQKRKNKRIAKYEILDSKEPEKEEKLLINEPEKIKKENLQDNIVMKDTRSKFWLFFLPSLCDVGGTTIAGVGLMLTTASVFQILRGSIIIFTALLAFIFFKRKFHKYHIVGIIVIIIGLICVGISSIKQEEKSNSTNVKRTVYGIIFVVLSQLVSAIQFTIEEFFLKSKSDVTPLRTVGSEGVWGILEMVLLALPIVYFIPGSDSGDHYENSLDSVVMMGQNALLLFFVLFYWISIAFYNAFSLSFAKQLSSSCSLESWSSSFGEKLTLWSLLQAFGFLMVILGTILHNHLWKIPFLEPHDSN</sequence>
<feature type="transmembrane region" description="Helical" evidence="7">
    <location>
        <begin position="104"/>
        <end position="127"/>
    </location>
</feature>
<evidence type="ECO:0000313" key="8">
    <source>
        <dbReference type="EMBL" id="KAJ5069341.1"/>
    </source>
</evidence>
<keyword evidence="5 7" id="KW-1133">Transmembrane helix</keyword>
<comment type="similarity">
    <text evidence="2">Belongs to the CRT-like transporter family.</text>
</comment>
<dbReference type="SUPFAM" id="SSF103481">
    <property type="entry name" value="Multidrug resistance efflux transporter EmrE"/>
    <property type="match status" value="1"/>
</dbReference>
<feature type="transmembrane region" description="Helical" evidence="7">
    <location>
        <begin position="159"/>
        <end position="179"/>
    </location>
</feature>
<evidence type="ECO:0000256" key="3">
    <source>
        <dbReference type="ARBA" id="ARBA00022448"/>
    </source>
</evidence>
<feature type="transmembrane region" description="Helical" evidence="7">
    <location>
        <begin position="319"/>
        <end position="339"/>
    </location>
</feature>
<evidence type="ECO:0000256" key="6">
    <source>
        <dbReference type="ARBA" id="ARBA00023136"/>
    </source>
</evidence>
<dbReference type="Proteomes" id="UP001149090">
    <property type="component" value="Unassembled WGS sequence"/>
</dbReference>
<dbReference type="InterPro" id="IPR037185">
    <property type="entry name" value="EmrE-like"/>
</dbReference>
<feature type="transmembrane region" description="Helical" evidence="7">
    <location>
        <begin position="275"/>
        <end position="298"/>
    </location>
</feature>
<feature type="transmembrane region" description="Helical" evidence="7">
    <location>
        <begin position="234"/>
        <end position="255"/>
    </location>
</feature>
<keyword evidence="6 7" id="KW-0472">Membrane</keyword>
<evidence type="ECO:0000256" key="2">
    <source>
        <dbReference type="ARBA" id="ARBA00006690"/>
    </source>
</evidence>
<dbReference type="GO" id="GO:0016020">
    <property type="term" value="C:membrane"/>
    <property type="evidence" value="ECO:0007669"/>
    <property type="project" value="UniProtKB-SubCell"/>
</dbReference>